<feature type="region of interest" description="Disordered" evidence="1">
    <location>
        <begin position="1"/>
        <end position="137"/>
    </location>
</feature>
<name>A0A9W7LFF3_9STRA</name>
<dbReference type="InterPro" id="IPR035965">
    <property type="entry name" value="PAS-like_dom_sf"/>
</dbReference>
<keyword evidence="4" id="KW-1185">Reference proteome</keyword>
<dbReference type="InterPro" id="IPR011598">
    <property type="entry name" value="bHLH_dom"/>
</dbReference>
<dbReference type="InterPro" id="IPR036638">
    <property type="entry name" value="HLH_DNA-bd_sf"/>
</dbReference>
<evidence type="ECO:0000313" key="4">
    <source>
        <dbReference type="Proteomes" id="UP001165065"/>
    </source>
</evidence>
<accession>A0A9W7LFF3</accession>
<feature type="compositionally biased region" description="Basic and acidic residues" evidence="1">
    <location>
        <begin position="126"/>
        <end position="137"/>
    </location>
</feature>
<dbReference type="Gene3D" id="3.30.450.20">
    <property type="entry name" value="PAS domain"/>
    <property type="match status" value="1"/>
</dbReference>
<organism evidence="3 4">
    <name type="scientific">Triparma columacea</name>
    <dbReference type="NCBI Taxonomy" id="722753"/>
    <lineage>
        <taxon>Eukaryota</taxon>
        <taxon>Sar</taxon>
        <taxon>Stramenopiles</taxon>
        <taxon>Ochrophyta</taxon>
        <taxon>Bolidophyceae</taxon>
        <taxon>Parmales</taxon>
        <taxon>Triparmaceae</taxon>
        <taxon>Triparma</taxon>
    </lineage>
</organism>
<reference evidence="4" key="1">
    <citation type="journal article" date="2023" name="Commun. Biol.">
        <title>Genome analysis of Parmales, the sister group of diatoms, reveals the evolutionary specialization of diatoms from phago-mixotrophs to photoautotrophs.</title>
        <authorList>
            <person name="Ban H."/>
            <person name="Sato S."/>
            <person name="Yoshikawa S."/>
            <person name="Yamada K."/>
            <person name="Nakamura Y."/>
            <person name="Ichinomiya M."/>
            <person name="Sato N."/>
            <person name="Blanc-Mathieu R."/>
            <person name="Endo H."/>
            <person name="Kuwata A."/>
            <person name="Ogata H."/>
        </authorList>
    </citation>
    <scope>NUCLEOTIDE SEQUENCE [LARGE SCALE GENOMIC DNA]</scope>
</reference>
<dbReference type="Gene3D" id="4.10.280.10">
    <property type="entry name" value="Helix-loop-helix DNA-binding domain"/>
    <property type="match status" value="1"/>
</dbReference>
<dbReference type="SUPFAM" id="SSF55785">
    <property type="entry name" value="PYP-like sensor domain (PAS domain)"/>
    <property type="match status" value="1"/>
</dbReference>
<sequence>MSQPPPNQPSESLDSFIAFDEGFEDGSQEMYREGYDNQMESKSYTDINPSFEEPAPRNQGRKRANSSSGEKPGKSVRAKTTTTPSPAVGGAAKGRGGRKPGKGKANGGKPGRGKGGKGGEEDGIDDEKREERNLREKERSFKISRQIQMLRDLLNNGGVAVPKGTKSSVLTEAANYIRVLQQHRFNSEVDRQNLVNEIRSMNSGEMGPHVQIAVREAVDTIDETLTTNTTAAHQPQHHLGPGGEVQLTNGAGSVATSTMLPPDASLASAHDGQVNMPPAHPHVSEVQPLPPPESRGRLHPDDYSTLFACSAIPMAIATMGGSFIECNKSFEDVSGFPKSILLTMTIFNITSPPALQEAFEAISRMIPRGTVDENGRPNEKTPPPAILSGLLKNGECRLKVFLAKDGARNTKYFVIQPTPSRVQITQFPTLLENDFVHITG</sequence>
<dbReference type="Proteomes" id="UP001165065">
    <property type="component" value="Unassembled WGS sequence"/>
</dbReference>
<dbReference type="OrthoDB" id="193583at2759"/>
<evidence type="ECO:0000256" key="1">
    <source>
        <dbReference type="SAM" id="MobiDB-lite"/>
    </source>
</evidence>
<dbReference type="SUPFAM" id="SSF47459">
    <property type="entry name" value="HLH, helix-loop-helix DNA-binding domain"/>
    <property type="match status" value="1"/>
</dbReference>
<evidence type="ECO:0000313" key="3">
    <source>
        <dbReference type="EMBL" id="GMI48489.1"/>
    </source>
</evidence>
<dbReference type="Pfam" id="PF00010">
    <property type="entry name" value="HLH"/>
    <property type="match status" value="1"/>
</dbReference>
<dbReference type="InterPro" id="IPR045239">
    <property type="entry name" value="bHLH95_bHLH"/>
</dbReference>
<proteinExistence type="predicted"/>
<dbReference type="GO" id="GO:0046983">
    <property type="term" value="F:protein dimerization activity"/>
    <property type="evidence" value="ECO:0007669"/>
    <property type="project" value="InterPro"/>
</dbReference>
<protein>
    <recommendedName>
        <fullName evidence="2">BHLH domain-containing protein</fullName>
    </recommendedName>
</protein>
<dbReference type="AlphaFoldDB" id="A0A9W7LFF3"/>
<feature type="compositionally biased region" description="Polar residues" evidence="1">
    <location>
        <begin position="38"/>
        <end position="48"/>
    </location>
</feature>
<comment type="caution">
    <text evidence="3">The sequence shown here is derived from an EMBL/GenBank/DDBJ whole genome shotgun (WGS) entry which is preliminary data.</text>
</comment>
<evidence type="ECO:0000259" key="2">
    <source>
        <dbReference type="PROSITE" id="PS50888"/>
    </source>
</evidence>
<dbReference type="CDD" id="cd11393">
    <property type="entry name" value="bHLH_AtbHLH_like"/>
    <property type="match status" value="1"/>
</dbReference>
<gene>
    <name evidence="3" type="ORF">TrCOL_g5888</name>
</gene>
<dbReference type="EMBL" id="BRYA01000402">
    <property type="protein sequence ID" value="GMI48489.1"/>
    <property type="molecule type" value="Genomic_DNA"/>
</dbReference>
<feature type="domain" description="BHLH" evidence="2">
    <location>
        <begin position="127"/>
        <end position="180"/>
    </location>
</feature>
<dbReference type="PROSITE" id="PS50888">
    <property type="entry name" value="BHLH"/>
    <property type="match status" value="1"/>
</dbReference>